<dbReference type="SUPFAM" id="SSF48613">
    <property type="entry name" value="Heme oxygenase-like"/>
    <property type="match status" value="1"/>
</dbReference>
<dbReference type="AlphaFoldDB" id="W9QZM2"/>
<dbReference type="OrthoDB" id="10028886at2759"/>
<feature type="domain" description="Thiaminase-2/PQQC" evidence="1">
    <location>
        <begin position="173"/>
        <end position="261"/>
    </location>
</feature>
<accession>W9QZM2</accession>
<dbReference type="PANTHER" id="PTHR43198:SF9">
    <property type="entry name" value="AMINOPYRIMIDINE AMINOHYDROLASE, MITOCHONDRIAL ISOFORM X1-RELATED"/>
    <property type="match status" value="1"/>
</dbReference>
<dbReference type="Pfam" id="PF03070">
    <property type="entry name" value="TENA_THI-4"/>
    <property type="match status" value="1"/>
</dbReference>
<evidence type="ECO:0000259" key="1">
    <source>
        <dbReference type="Pfam" id="PF03070"/>
    </source>
</evidence>
<dbReference type="InterPro" id="IPR004305">
    <property type="entry name" value="Thiaminase-2/PQQC"/>
</dbReference>
<dbReference type="InterPro" id="IPR050967">
    <property type="entry name" value="Thiamine_Salvage_TenA"/>
</dbReference>
<dbReference type="Gene3D" id="3.40.50.1000">
    <property type="entry name" value="HAD superfamily/HAD-like"/>
    <property type="match status" value="1"/>
</dbReference>
<name>W9QZM2_9ROSA</name>
<dbReference type="KEGG" id="mnt:21398963"/>
<dbReference type="InterPro" id="IPR023214">
    <property type="entry name" value="HAD_sf"/>
</dbReference>
<dbReference type="InterPro" id="IPR036412">
    <property type="entry name" value="HAD-like_sf"/>
</dbReference>
<dbReference type="GO" id="GO:0005829">
    <property type="term" value="C:cytosol"/>
    <property type="evidence" value="ECO:0007669"/>
    <property type="project" value="TreeGrafter"/>
</dbReference>
<keyword evidence="3" id="KW-1185">Reference proteome</keyword>
<dbReference type="GO" id="GO:0006772">
    <property type="term" value="P:thiamine metabolic process"/>
    <property type="evidence" value="ECO:0007669"/>
    <property type="project" value="UniProtKB-ARBA"/>
</dbReference>
<dbReference type="Gene3D" id="1.20.910.10">
    <property type="entry name" value="Heme oxygenase-like"/>
    <property type="match status" value="1"/>
</dbReference>
<dbReference type="STRING" id="981085.W9QZM2"/>
<dbReference type="InterPro" id="IPR016084">
    <property type="entry name" value="Haem_Oase-like_multi-hlx"/>
</dbReference>
<protein>
    <recommendedName>
        <fullName evidence="1">Thiaminase-2/PQQC domain-containing protein</fullName>
    </recommendedName>
</protein>
<dbReference type="CDD" id="cd19368">
    <property type="entry name" value="TenA_C_AtTH2-like"/>
    <property type="match status" value="1"/>
</dbReference>
<gene>
    <name evidence="2" type="ORF">L484_015885</name>
</gene>
<dbReference type="EMBL" id="KE343920">
    <property type="protein sequence ID" value="EXB46024.1"/>
    <property type="molecule type" value="Genomic_DNA"/>
</dbReference>
<evidence type="ECO:0000313" key="3">
    <source>
        <dbReference type="Proteomes" id="UP000030645"/>
    </source>
</evidence>
<dbReference type="PANTHER" id="PTHR43198">
    <property type="entry name" value="BIFUNCTIONAL TH2 PROTEIN"/>
    <property type="match status" value="1"/>
</dbReference>
<dbReference type="Proteomes" id="UP000030645">
    <property type="component" value="Unassembled WGS sequence"/>
</dbReference>
<organism evidence="2 3">
    <name type="scientific">Morus notabilis</name>
    <dbReference type="NCBI Taxonomy" id="981085"/>
    <lineage>
        <taxon>Eukaryota</taxon>
        <taxon>Viridiplantae</taxon>
        <taxon>Streptophyta</taxon>
        <taxon>Embryophyta</taxon>
        <taxon>Tracheophyta</taxon>
        <taxon>Spermatophyta</taxon>
        <taxon>Magnoliopsida</taxon>
        <taxon>eudicotyledons</taxon>
        <taxon>Gunneridae</taxon>
        <taxon>Pentapetalae</taxon>
        <taxon>rosids</taxon>
        <taxon>fabids</taxon>
        <taxon>Rosales</taxon>
        <taxon>Moraceae</taxon>
        <taxon>Moreae</taxon>
        <taxon>Morus</taxon>
    </lineage>
</organism>
<reference evidence="3" key="1">
    <citation type="submission" date="2013-01" db="EMBL/GenBank/DDBJ databases">
        <title>Draft Genome Sequence of a Mulberry Tree, Morus notabilis C.K. Schneid.</title>
        <authorList>
            <person name="He N."/>
            <person name="Zhao S."/>
        </authorList>
    </citation>
    <scope>NUCLEOTIDE SEQUENCE</scope>
</reference>
<dbReference type="SUPFAM" id="SSF56784">
    <property type="entry name" value="HAD-like"/>
    <property type="match status" value="1"/>
</dbReference>
<dbReference type="eggNOG" id="ENOG502QQU0">
    <property type="taxonomic scope" value="Eukaryota"/>
</dbReference>
<evidence type="ECO:0000313" key="2">
    <source>
        <dbReference type="EMBL" id="EXB46024.1"/>
    </source>
</evidence>
<proteinExistence type="predicted"/>
<sequence length="565" mass="63122">MAKETTSTRCWNKFRVESVCALCSPLFVSFATGTLDAESFRRSVSHDLHFFNASAQAYELAADCVENDDDKKAIGDLRKSALQNFQMTDLLATVCSPMISTFLIFKSAGQNLPFDDILAQALRGIEGLNDSISNATVKYRDFLLAIASGKVEDIQVPIKITTPFEKTKVAAYTLGVIAPCMRFYADVYREIQAPIDTPDPRPYHGYKKWIENYTSQDFLASTIETEDLLDKLSTSLTEEELNEIENLYHQALKLQVEFFAAQPISQQTVVPLSRAQELKNRKLTIFCNFDLTCSVVHSTAALEDAAFSKFQLVKKTWDDLSAQHVEEVEKCLNNVNSGMLPGPEKKYDYDGLRKKLEQVAEVEKNANARVEESGILNGLTLETIKLVGNHIVLHDGCRRFFQKIVKKGRSIIDVHVISHCWSSQLIRSAFSSGSDVLNVHSNELAYVATGEILKKVESAPEKLRSFNEVLKDRKSDVGHLTVCIGRDISDFLCLLEADIGIVINPSPRLTKLGLQFAVKFGPLFPTLVKMQKDLAKDSSSIWKPSPGTIYVVSSWTEIEAFIFGL</sequence>